<dbReference type="Proteomes" id="UP000276133">
    <property type="component" value="Unassembled WGS sequence"/>
</dbReference>
<dbReference type="AlphaFoldDB" id="A0A3M7R3R2"/>
<proteinExistence type="predicted"/>
<organism evidence="1 2">
    <name type="scientific">Brachionus plicatilis</name>
    <name type="common">Marine rotifer</name>
    <name type="synonym">Brachionus muelleri</name>
    <dbReference type="NCBI Taxonomy" id="10195"/>
    <lineage>
        <taxon>Eukaryota</taxon>
        <taxon>Metazoa</taxon>
        <taxon>Spiralia</taxon>
        <taxon>Gnathifera</taxon>
        <taxon>Rotifera</taxon>
        <taxon>Eurotatoria</taxon>
        <taxon>Monogononta</taxon>
        <taxon>Pseudotrocha</taxon>
        <taxon>Ploima</taxon>
        <taxon>Brachionidae</taxon>
        <taxon>Brachionus</taxon>
    </lineage>
</organism>
<reference evidence="1 2" key="1">
    <citation type="journal article" date="2018" name="Sci. Rep.">
        <title>Genomic signatures of local adaptation to the degree of environmental predictability in rotifers.</title>
        <authorList>
            <person name="Franch-Gras L."/>
            <person name="Hahn C."/>
            <person name="Garcia-Roger E.M."/>
            <person name="Carmona M.J."/>
            <person name="Serra M."/>
            <person name="Gomez A."/>
        </authorList>
    </citation>
    <scope>NUCLEOTIDE SEQUENCE [LARGE SCALE GENOMIC DNA]</scope>
    <source>
        <strain evidence="1">HYR1</strain>
    </source>
</reference>
<dbReference type="EMBL" id="REGN01004286">
    <property type="protein sequence ID" value="RNA18232.1"/>
    <property type="molecule type" value="Genomic_DNA"/>
</dbReference>
<evidence type="ECO:0000313" key="2">
    <source>
        <dbReference type="Proteomes" id="UP000276133"/>
    </source>
</evidence>
<comment type="caution">
    <text evidence="1">The sequence shown here is derived from an EMBL/GenBank/DDBJ whole genome shotgun (WGS) entry which is preliminary data.</text>
</comment>
<protein>
    <submittedName>
        <fullName evidence="1">Uncharacterized protein</fullName>
    </submittedName>
</protein>
<gene>
    <name evidence="1" type="ORF">BpHYR1_000322</name>
</gene>
<evidence type="ECO:0000313" key="1">
    <source>
        <dbReference type="EMBL" id="RNA18232.1"/>
    </source>
</evidence>
<sequence length="76" mass="8977">MNKQKFKLDFLKFSQDACSARILSQRKKFSSLMVRQNFTKVFLEVNIYGRLRKLSKLTMRDNASVFIVLIKESINN</sequence>
<accession>A0A3M7R3R2</accession>
<name>A0A3M7R3R2_BRAPC</name>
<keyword evidence="2" id="KW-1185">Reference proteome</keyword>